<dbReference type="EMBL" id="HBNS01001762">
    <property type="protein sequence ID" value="CAE4580708.1"/>
    <property type="molecule type" value="Transcribed_RNA"/>
</dbReference>
<gene>
    <name evidence="6" type="ORF">DBRI00130_LOCUS1415</name>
</gene>
<sequence>MISEDDDSYMINLKSKDGVVFEIQSSAAKISVLVVTTIDLDDEDEYDEDRKPTVEIPKVESTCLSKVVDFCNHYMKEPLRPIKTPLEGNSLEEVVTQEWYRNFVSVEQSLLFQLVQAANFMEIQPLLDLACLQVSTILMGKSAEEIRVILNIPRMTAEEEAKARREHRWVFED</sequence>
<proteinExistence type="inferred from homology"/>
<dbReference type="SUPFAM" id="SSF81382">
    <property type="entry name" value="Skp1 dimerisation domain-like"/>
    <property type="match status" value="1"/>
</dbReference>
<evidence type="ECO:0000256" key="3">
    <source>
        <dbReference type="PIRNR" id="PIRNR028729"/>
    </source>
</evidence>
<comment type="pathway">
    <text evidence="3">Protein modification; protein ubiquitination.</text>
</comment>
<dbReference type="AlphaFoldDB" id="A0A6V2AFM3"/>
<dbReference type="InterPro" id="IPR001232">
    <property type="entry name" value="SKP1-like"/>
</dbReference>
<dbReference type="InterPro" id="IPR036296">
    <property type="entry name" value="SKP1-like_dim_sf"/>
</dbReference>
<reference evidence="6" key="1">
    <citation type="submission" date="2021-01" db="EMBL/GenBank/DDBJ databases">
        <authorList>
            <person name="Corre E."/>
            <person name="Pelletier E."/>
            <person name="Niang G."/>
            <person name="Scheremetjew M."/>
            <person name="Finn R."/>
            <person name="Kale V."/>
            <person name="Holt S."/>
            <person name="Cochrane G."/>
            <person name="Meng A."/>
            <person name="Brown T."/>
            <person name="Cohen L."/>
        </authorList>
    </citation>
    <scope>NUCLEOTIDE SEQUENCE</scope>
    <source>
        <strain evidence="6">GSO104</strain>
    </source>
</reference>
<dbReference type="InterPro" id="IPR016073">
    <property type="entry name" value="Skp1_comp_POZ"/>
</dbReference>
<evidence type="ECO:0000259" key="5">
    <source>
        <dbReference type="Pfam" id="PF03931"/>
    </source>
</evidence>
<accession>A0A6V2AFM3</accession>
<dbReference type="Gene3D" id="3.30.710.10">
    <property type="entry name" value="Potassium Channel Kv1.1, Chain A"/>
    <property type="match status" value="1"/>
</dbReference>
<dbReference type="SMART" id="SM00512">
    <property type="entry name" value="Skp1"/>
    <property type="match status" value="1"/>
</dbReference>
<dbReference type="GO" id="GO:0006511">
    <property type="term" value="P:ubiquitin-dependent protein catabolic process"/>
    <property type="evidence" value="ECO:0007669"/>
    <property type="project" value="InterPro"/>
</dbReference>
<dbReference type="Pfam" id="PF03931">
    <property type="entry name" value="Skp1_POZ"/>
    <property type="match status" value="1"/>
</dbReference>
<feature type="domain" description="SKP1 component POZ" evidence="5">
    <location>
        <begin position="10"/>
        <end position="75"/>
    </location>
</feature>
<evidence type="ECO:0008006" key="7">
    <source>
        <dbReference type="Google" id="ProtNLM"/>
    </source>
</evidence>
<dbReference type="PIRSF" id="PIRSF028729">
    <property type="entry name" value="E3_ubiquit_lig_SCF_Skp"/>
    <property type="match status" value="1"/>
</dbReference>
<dbReference type="InterPro" id="IPR011333">
    <property type="entry name" value="SKP1/BTB/POZ_sf"/>
</dbReference>
<dbReference type="PANTHER" id="PTHR11165">
    <property type="entry name" value="SKP1"/>
    <property type="match status" value="1"/>
</dbReference>
<evidence type="ECO:0000259" key="4">
    <source>
        <dbReference type="Pfam" id="PF01466"/>
    </source>
</evidence>
<name>A0A6V2AFM3_9STRA</name>
<evidence type="ECO:0000313" key="6">
    <source>
        <dbReference type="EMBL" id="CAE4580708.1"/>
    </source>
</evidence>
<dbReference type="SUPFAM" id="SSF54695">
    <property type="entry name" value="POZ domain"/>
    <property type="match status" value="1"/>
</dbReference>
<evidence type="ECO:0000256" key="2">
    <source>
        <dbReference type="ARBA" id="ARBA00022786"/>
    </source>
</evidence>
<dbReference type="Pfam" id="PF01466">
    <property type="entry name" value="Skp1"/>
    <property type="match status" value="1"/>
</dbReference>
<dbReference type="GO" id="GO:0016567">
    <property type="term" value="P:protein ubiquitination"/>
    <property type="evidence" value="ECO:0007669"/>
    <property type="project" value="UniProtKB-UniPathway"/>
</dbReference>
<evidence type="ECO:0000256" key="1">
    <source>
        <dbReference type="ARBA" id="ARBA00009993"/>
    </source>
</evidence>
<comment type="similarity">
    <text evidence="1 3">Belongs to the SKP1 family.</text>
</comment>
<keyword evidence="2 3" id="KW-0833">Ubl conjugation pathway</keyword>
<protein>
    <recommendedName>
        <fullName evidence="7">E3 ubiquitin ligase complex SCF subunit</fullName>
    </recommendedName>
</protein>
<dbReference type="InterPro" id="IPR016897">
    <property type="entry name" value="SKP1"/>
</dbReference>
<dbReference type="InterPro" id="IPR016072">
    <property type="entry name" value="Skp1_comp_dimer"/>
</dbReference>
<organism evidence="6">
    <name type="scientific">Ditylum brightwellii</name>
    <dbReference type="NCBI Taxonomy" id="49249"/>
    <lineage>
        <taxon>Eukaryota</taxon>
        <taxon>Sar</taxon>
        <taxon>Stramenopiles</taxon>
        <taxon>Ochrophyta</taxon>
        <taxon>Bacillariophyta</taxon>
        <taxon>Mediophyceae</taxon>
        <taxon>Lithodesmiophycidae</taxon>
        <taxon>Lithodesmiales</taxon>
        <taxon>Lithodesmiaceae</taxon>
        <taxon>Ditylum</taxon>
    </lineage>
</organism>
<feature type="domain" description="SKP1 component dimerisation" evidence="4">
    <location>
        <begin position="124"/>
        <end position="169"/>
    </location>
</feature>
<dbReference type="UniPathway" id="UPA00143"/>